<dbReference type="EMBL" id="CAACVR010000016">
    <property type="protein sequence ID" value="VEU22034.1"/>
    <property type="molecule type" value="Genomic_DNA"/>
</dbReference>
<sequence>MSLRTWAWITTLVAALVNLYIYTYPSLNSANCDWSYRYYDKLSPTEQTIVDIPYVGDLYRRYFIKEDPLLFPDPMDIRIMAIGDPQINGNWPSTKYLKRLDNLGNDYFIGHIYHIMKPRLQPTHVAVMGDMFSSQWILDSEFYNRTRRMMTRLFPRPIEQTFGELDFIKKHEDTDWRKHFDWFQKSLAEGLFTKEDFFGYEDVRDWTSANLTNEPLFINITGNHDIGYGDTTYQHMSRWRILFGKDNFWIEYDNDTDHPWRIVVLNSLALDGPLLQPEFETYNWQFVETLANHPYNGTTILMTHIPMYKPEGLCTDGTYVDYFNTTNCPPKANCKIGLLKSENHLQYETSQKVMNAAFKNGTGIIMTGHDHVGCVSYYNYDPVTKIWEAGKNITSPKHIRELTVRSIMGEFDGVTGIVTGHFNKTSHNWDFDYTTCPFNIQHVWWGAKVSLALAILLQTLAFFW</sequence>
<dbReference type="PANTHER" id="PTHR13315">
    <property type="entry name" value="METALLO PHOSPHOESTERASE RELATED"/>
    <property type="match status" value="1"/>
</dbReference>
<dbReference type="InParanoid" id="A0A448YM65"/>
<reference evidence="2 3" key="1">
    <citation type="submission" date="2018-12" db="EMBL/GenBank/DDBJ databases">
        <authorList>
            <person name="Tiukova I."/>
            <person name="Dainat J."/>
        </authorList>
    </citation>
    <scope>NUCLEOTIDE SEQUENCE [LARGE SCALE GENOMIC DNA]</scope>
</reference>
<evidence type="ECO:0000313" key="3">
    <source>
        <dbReference type="Proteomes" id="UP000290900"/>
    </source>
</evidence>
<dbReference type="AlphaFoldDB" id="A0A448YM65"/>
<protein>
    <submittedName>
        <fullName evidence="2">DEKNAAC103048</fullName>
    </submittedName>
</protein>
<dbReference type="InterPro" id="IPR029052">
    <property type="entry name" value="Metallo-depent_PP-like"/>
</dbReference>
<name>A0A448YM65_BRENA</name>
<dbReference type="InterPro" id="IPR033308">
    <property type="entry name" value="PGAP5/Cdc1/Ted1"/>
</dbReference>
<dbReference type="GO" id="GO:0005783">
    <property type="term" value="C:endoplasmic reticulum"/>
    <property type="evidence" value="ECO:0007669"/>
    <property type="project" value="TreeGrafter"/>
</dbReference>
<keyword evidence="3" id="KW-1185">Reference proteome</keyword>
<dbReference type="OrthoDB" id="9984693at2759"/>
<dbReference type="Proteomes" id="UP000290900">
    <property type="component" value="Unassembled WGS sequence"/>
</dbReference>
<gene>
    <name evidence="2" type="ORF">BRENAR_LOCUS2766</name>
</gene>
<dbReference type="GO" id="GO:0016020">
    <property type="term" value="C:membrane"/>
    <property type="evidence" value="ECO:0007669"/>
    <property type="project" value="GOC"/>
</dbReference>
<accession>A0A448YM65</accession>
<dbReference type="FunCoup" id="A0A448YM65">
    <property type="interactions" value="84"/>
</dbReference>
<dbReference type="PANTHER" id="PTHR13315:SF1">
    <property type="entry name" value="PROTEIN TED1"/>
    <property type="match status" value="1"/>
</dbReference>
<dbReference type="GO" id="GO:0006506">
    <property type="term" value="P:GPI anchor biosynthetic process"/>
    <property type="evidence" value="ECO:0007669"/>
    <property type="project" value="InterPro"/>
</dbReference>
<proteinExistence type="predicted"/>
<evidence type="ECO:0000313" key="2">
    <source>
        <dbReference type="EMBL" id="VEU22034.1"/>
    </source>
</evidence>
<evidence type="ECO:0000256" key="1">
    <source>
        <dbReference type="ARBA" id="ARBA00023136"/>
    </source>
</evidence>
<keyword evidence="1" id="KW-0472">Membrane</keyword>
<dbReference type="SUPFAM" id="SSF56300">
    <property type="entry name" value="Metallo-dependent phosphatases"/>
    <property type="match status" value="1"/>
</dbReference>
<organism evidence="2 3">
    <name type="scientific">Brettanomyces naardenensis</name>
    <name type="common">Yeast</name>
    <dbReference type="NCBI Taxonomy" id="13370"/>
    <lineage>
        <taxon>Eukaryota</taxon>
        <taxon>Fungi</taxon>
        <taxon>Dikarya</taxon>
        <taxon>Ascomycota</taxon>
        <taxon>Saccharomycotina</taxon>
        <taxon>Pichiomycetes</taxon>
        <taxon>Pichiales</taxon>
        <taxon>Pichiaceae</taxon>
        <taxon>Brettanomyces</taxon>
    </lineage>
</organism>